<dbReference type="PANTHER" id="PTHR31301:SF188">
    <property type="entry name" value="LOB DOMAIN-CONTAINING PROTEIN 1-LIKE"/>
    <property type="match status" value="1"/>
</dbReference>
<comment type="similarity">
    <text evidence="1">Belongs to the LOB domain-containing protein family.</text>
</comment>
<feature type="domain" description="LOB" evidence="4">
    <location>
        <begin position="32"/>
        <end position="133"/>
    </location>
</feature>
<gene>
    <name evidence="5" type="ordered locus">VIT_13s0019g03840</name>
</gene>
<organism evidence="5 6">
    <name type="scientific">Vitis vinifera</name>
    <name type="common">Grape</name>
    <dbReference type="NCBI Taxonomy" id="29760"/>
    <lineage>
        <taxon>Eukaryota</taxon>
        <taxon>Viridiplantae</taxon>
        <taxon>Streptophyta</taxon>
        <taxon>Embryophyta</taxon>
        <taxon>Tracheophyta</taxon>
        <taxon>Spermatophyta</taxon>
        <taxon>Magnoliopsida</taxon>
        <taxon>eudicotyledons</taxon>
        <taxon>Gunneridae</taxon>
        <taxon>Pentapetalae</taxon>
        <taxon>rosids</taxon>
        <taxon>Vitales</taxon>
        <taxon>Vitaceae</taxon>
        <taxon>Viteae</taxon>
        <taxon>Vitis</taxon>
    </lineage>
</organism>
<dbReference type="GO" id="GO:0006355">
    <property type="term" value="P:regulation of DNA-templated transcription"/>
    <property type="evidence" value="ECO:0000318"/>
    <property type="project" value="GO_Central"/>
</dbReference>
<dbReference type="STRING" id="29760.F6HNJ1"/>
<dbReference type="GO" id="GO:0001216">
    <property type="term" value="F:DNA-binding transcription activator activity"/>
    <property type="evidence" value="ECO:0000318"/>
    <property type="project" value="GO_Central"/>
</dbReference>
<evidence type="ECO:0000256" key="1">
    <source>
        <dbReference type="ARBA" id="ARBA00005474"/>
    </source>
</evidence>
<dbReference type="AlphaFoldDB" id="F6HNJ1"/>
<dbReference type="EMBL" id="FN595998">
    <property type="protein sequence ID" value="CCB56210.1"/>
    <property type="molecule type" value="Genomic_DNA"/>
</dbReference>
<dbReference type="PROSITE" id="PS50891">
    <property type="entry name" value="LOB"/>
    <property type="match status" value="1"/>
</dbReference>
<keyword evidence="6" id="KW-1185">Reference proteome</keyword>
<evidence type="ECO:0000256" key="2">
    <source>
        <dbReference type="SAM" id="Coils"/>
    </source>
</evidence>
<feature type="compositionally biased region" description="Polar residues" evidence="3">
    <location>
        <begin position="1"/>
        <end position="13"/>
    </location>
</feature>
<dbReference type="HOGENOM" id="CLU_058353_6_0_1"/>
<dbReference type="InterPro" id="IPR004883">
    <property type="entry name" value="LOB"/>
</dbReference>
<accession>F6HNJ1</accession>
<evidence type="ECO:0000256" key="3">
    <source>
        <dbReference type="SAM" id="MobiDB-lite"/>
    </source>
</evidence>
<keyword evidence="2" id="KW-0175">Coiled coil</keyword>
<dbReference type="PANTHER" id="PTHR31301">
    <property type="entry name" value="LOB DOMAIN-CONTAINING PROTEIN 4-RELATED"/>
    <property type="match status" value="1"/>
</dbReference>
<feature type="coiled-coil region" evidence="2">
    <location>
        <begin position="112"/>
        <end position="148"/>
    </location>
</feature>
<dbReference type="PaxDb" id="29760-VIT_13s0019g03840.t01"/>
<name>F6HNJ1_VITVI</name>
<feature type="region of interest" description="Disordered" evidence="3">
    <location>
        <begin position="1"/>
        <end position="20"/>
    </location>
</feature>
<dbReference type="InParanoid" id="F6HNJ1"/>
<evidence type="ECO:0000313" key="5">
    <source>
        <dbReference type="EMBL" id="CCB56210.1"/>
    </source>
</evidence>
<dbReference type="Pfam" id="PF03195">
    <property type="entry name" value="LOB"/>
    <property type="match status" value="1"/>
</dbReference>
<evidence type="ECO:0000259" key="4">
    <source>
        <dbReference type="PROSITE" id="PS50891"/>
    </source>
</evidence>
<evidence type="ECO:0000313" key="6">
    <source>
        <dbReference type="Proteomes" id="UP000009183"/>
    </source>
</evidence>
<dbReference type="Proteomes" id="UP000009183">
    <property type="component" value="Chromosome 13"/>
</dbReference>
<dbReference type="eggNOG" id="ENOG502QV36">
    <property type="taxonomic scope" value="Eukaryota"/>
</dbReference>
<protein>
    <recommendedName>
        <fullName evidence="4">LOB domain-containing protein</fullName>
    </recommendedName>
</protein>
<reference evidence="6" key="1">
    <citation type="journal article" date="2007" name="Nature">
        <title>The grapevine genome sequence suggests ancestral hexaploidization in major angiosperm phyla.</title>
        <authorList>
            <consortium name="The French-Italian Public Consortium for Grapevine Genome Characterization."/>
            <person name="Jaillon O."/>
            <person name="Aury J.-M."/>
            <person name="Noel B."/>
            <person name="Policriti A."/>
            <person name="Clepet C."/>
            <person name="Casagrande A."/>
            <person name="Choisne N."/>
            <person name="Aubourg S."/>
            <person name="Vitulo N."/>
            <person name="Jubin C."/>
            <person name="Vezzi A."/>
            <person name="Legeai F."/>
            <person name="Hugueney P."/>
            <person name="Dasilva C."/>
            <person name="Horner D."/>
            <person name="Mica E."/>
            <person name="Jublot D."/>
            <person name="Poulain J."/>
            <person name="Bruyere C."/>
            <person name="Billault A."/>
            <person name="Segurens B."/>
            <person name="Gouyvenoux M."/>
            <person name="Ugarte E."/>
            <person name="Cattonaro F."/>
            <person name="Anthouard V."/>
            <person name="Vico V."/>
            <person name="Del Fabbro C."/>
            <person name="Alaux M."/>
            <person name="Di Gaspero G."/>
            <person name="Dumas V."/>
            <person name="Felice N."/>
            <person name="Paillard S."/>
            <person name="Juman I."/>
            <person name="Moroldo M."/>
            <person name="Scalabrin S."/>
            <person name="Canaguier A."/>
            <person name="Le Clainche I."/>
            <person name="Malacrida G."/>
            <person name="Durand E."/>
            <person name="Pesole G."/>
            <person name="Laucou V."/>
            <person name="Chatelet P."/>
            <person name="Merdinoglu D."/>
            <person name="Delledonne M."/>
            <person name="Pezzotti M."/>
            <person name="Lecharny A."/>
            <person name="Scarpelli C."/>
            <person name="Artiguenave F."/>
            <person name="Pe M.E."/>
            <person name="Valle G."/>
            <person name="Morgante M."/>
            <person name="Caboche M."/>
            <person name="Adam-Blondon A.-F."/>
            <person name="Weissenbach J."/>
            <person name="Quetier F."/>
            <person name="Wincker P."/>
        </authorList>
    </citation>
    <scope>NUCLEOTIDE SEQUENCE [LARGE SCALE GENOMIC DNA]</scope>
    <source>
        <strain evidence="6">cv. Pinot noir / PN40024</strain>
    </source>
</reference>
<sequence>MEEYNYKTSNTPFSSSSSSRVSPLLSGSAVQGPCGACKVLRRRCTKSCLLAPYFPPTEPMKFINAHKIYGASNIVKCLQELPESKRADAVSSMVYEANARIRDPVYGCAGAISHLLKRLNDVQAELAMTQAEILIMQSQQQQQQQQQQQNDNAIQGLHTKSDFPDIAIPLLVIEETASKKVAIAGLCLIELTDL</sequence>
<proteinExistence type="inferred from homology"/>
<dbReference type="GO" id="GO:0005634">
    <property type="term" value="C:nucleus"/>
    <property type="evidence" value="ECO:0000318"/>
    <property type="project" value="GO_Central"/>
</dbReference>